<feature type="active site" evidence="9">
    <location>
        <position position="122"/>
    </location>
</feature>
<sequence length="162" mass="17216">MIRALPAAGLGVTALAAALAFALDQITKWWILGPLDLRAVGILDIWPPFLRFTMAWNTGANFGLGADMGRDVWIGLALAISLALLVWSTRMRSSWRRAAVGMLIGGALGNALDRALHGAVVDFLNMSCCGFHNPYAFNLADVFIFAGAAGLILLDGSDNQSV</sequence>
<dbReference type="STRING" id="356660.SAMN05444336_102317"/>
<dbReference type="UniPathway" id="UPA00665"/>
<keyword evidence="13" id="KW-1185">Reference proteome</keyword>
<evidence type="ECO:0000256" key="6">
    <source>
        <dbReference type="ARBA" id="ARBA00022801"/>
    </source>
</evidence>
<dbReference type="EMBL" id="FNMZ01000002">
    <property type="protein sequence ID" value="SDW77610.1"/>
    <property type="molecule type" value="Genomic_DNA"/>
</dbReference>
<dbReference type="Proteomes" id="UP000199118">
    <property type="component" value="Unassembled WGS sequence"/>
</dbReference>
<dbReference type="InterPro" id="IPR001872">
    <property type="entry name" value="Peptidase_A8"/>
</dbReference>
<dbReference type="AlphaFoldDB" id="A0A1H2WAJ6"/>
<evidence type="ECO:0000256" key="9">
    <source>
        <dbReference type="HAMAP-Rule" id="MF_00161"/>
    </source>
</evidence>
<comment type="caution">
    <text evidence="9">Lacks conserved residue(s) required for the propagation of feature annotation.</text>
</comment>
<keyword evidence="7 9" id="KW-1133">Transmembrane helix</keyword>
<accession>A0A1H2WAJ6</accession>
<dbReference type="PANTHER" id="PTHR33695">
    <property type="entry name" value="LIPOPROTEIN SIGNAL PEPTIDASE"/>
    <property type="match status" value="1"/>
</dbReference>
<dbReference type="Pfam" id="PF01252">
    <property type="entry name" value="Peptidase_A8"/>
    <property type="match status" value="1"/>
</dbReference>
<proteinExistence type="inferred from homology"/>
<dbReference type="OrthoDB" id="9810259at2"/>
<dbReference type="GO" id="GO:0005886">
    <property type="term" value="C:plasma membrane"/>
    <property type="evidence" value="ECO:0007669"/>
    <property type="project" value="UniProtKB-SubCell"/>
</dbReference>
<dbReference type="PANTHER" id="PTHR33695:SF1">
    <property type="entry name" value="LIPOPROTEIN SIGNAL PEPTIDASE"/>
    <property type="match status" value="1"/>
</dbReference>
<keyword evidence="5 9" id="KW-0064">Aspartyl protease</keyword>
<dbReference type="NCBIfam" id="TIGR00077">
    <property type="entry name" value="lspA"/>
    <property type="match status" value="1"/>
</dbReference>
<dbReference type="RefSeq" id="WP_092680584.1">
    <property type="nucleotide sequence ID" value="NZ_FNMZ01000002.1"/>
</dbReference>
<comment type="pathway">
    <text evidence="9">Protein modification; lipoprotein biosynthesis (signal peptide cleavage).</text>
</comment>
<evidence type="ECO:0000256" key="11">
    <source>
        <dbReference type="RuleBase" id="RU004181"/>
    </source>
</evidence>
<evidence type="ECO:0000256" key="2">
    <source>
        <dbReference type="ARBA" id="ARBA00022475"/>
    </source>
</evidence>
<comment type="function">
    <text evidence="9 10">This protein specifically catalyzes the removal of signal peptides from prolipoproteins.</text>
</comment>
<reference evidence="12 13" key="1">
    <citation type="submission" date="2016-10" db="EMBL/GenBank/DDBJ databases">
        <authorList>
            <person name="de Groot N.N."/>
        </authorList>
    </citation>
    <scope>NUCLEOTIDE SEQUENCE [LARGE SCALE GENOMIC DNA]</scope>
    <source>
        <strain evidence="12 13">DSM 17890</strain>
    </source>
</reference>
<evidence type="ECO:0000256" key="3">
    <source>
        <dbReference type="ARBA" id="ARBA00022670"/>
    </source>
</evidence>
<comment type="similarity">
    <text evidence="1 9 11">Belongs to the peptidase A8 family.</text>
</comment>
<dbReference type="HAMAP" id="MF_00161">
    <property type="entry name" value="LspA"/>
    <property type="match status" value="1"/>
</dbReference>
<feature type="active site" evidence="9">
    <location>
        <position position="141"/>
    </location>
</feature>
<name>A0A1H2WAJ6_9RHOB</name>
<dbReference type="PROSITE" id="PS00855">
    <property type="entry name" value="SPASE_II"/>
    <property type="match status" value="1"/>
</dbReference>
<evidence type="ECO:0000256" key="8">
    <source>
        <dbReference type="ARBA" id="ARBA00023136"/>
    </source>
</evidence>
<organism evidence="12 13">
    <name type="scientific">Albimonas donghaensis</name>
    <dbReference type="NCBI Taxonomy" id="356660"/>
    <lineage>
        <taxon>Bacteria</taxon>
        <taxon>Pseudomonadati</taxon>
        <taxon>Pseudomonadota</taxon>
        <taxon>Alphaproteobacteria</taxon>
        <taxon>Rhodobacterales</taxon>
        <taxon>Paracoccaceae</taxon>
        <taxon>Albimonas</taxon>
    </lineage>
</organism>
<dbReference type="GO" id="GO:0004190">
    <property type="term" value="F:aspartic-type endopeptidase activity"/>
    <property type="evidence" value="ECO:0007669"/>
    <property type="project" value="UniProtKB-UniRule"/>
</dbReference>
<evidence type="ECO:0000256" key="4">
    <source>
        <dbReference type="ARBA" id="ARBA00022692"/>
    </source>
</evidence>
<evidence type="ECO:0000313" key="12">
    <source>
        <dbReference type="EMBL" id="SDW77610.1"/>
    </source>
</evidence>
<dbReference type="GO" id="GO:0006508">
    <property type="term" value="P:proteolysis"/>
    <property type="evidence" value="ECO:0007669"/>
    <property type="project" value="UniProtKB-KW"/>
</dbReference>
<feature type="transmembrane region" description="Helical" evidence="9">
    <location>
        <begin position="135"/>
        <end position="154"/>
    </location>
</feature>
<feature type="transmembrane region" description="Helical" evidence="9">
    <location>
        <begin position="72"/>
        <end position="89"/>
    </location>
</feature>
<evidence type="ECO:0000256" key="10">
    <source>
        <dbReference type="RuleBase" id="RU000594"/>
    </source>
</evidence>
<keyword evidence="8 9" id="KW-0472">Membrane</keyword>
<evidence type="ECO:0000256" key="1">
    <source>
        <dbReference type="ARBA" id="ARBA00006139"/>
    </source>
</evidence>
<evidence type="ECO:0000256" key="7">
    <source>
        <dbReference type="ARBA" id="ARBA00022989"/>
    </source>
</evidence>
<dbReference type="EC" id="3.4.23.36" evidence="9"/>
<keyword evidence="4 9" id="KW-0812">Transmembrane</keyword>
<keyword evidence="6 9" id="KW-0378">Hydrolase</keyword>
<evidence type="ECO:0000313" key="13">
    <source>
        <dbReference type="Proteomes" id="UP000199118"/>
    </source>
</evidence>
<keyword evidence="2 9" id="KW-1003">Cell membrane</keyword>
<gene>
    <name evidence="9" type="primary">lspA</name>
    <name evidence="12" type="ORF">SAMN05444336_102317</name>
</gene>
<protein>
    <recommendedName>
        <fullName evidence="9">Lipoprotein signal peptidase</fullName>
        <ecNumber evidence="9">3.4.23.36</ecNumber>
    </recommendedName>
    <alternativeName>
        <fullName evidence="9">Prolipoprotein signal peptidase</fullName>
    </alternativeName>
    <alternativeName>
        <fullName evidence="9">Signal peptidase II</fullName>
        <shortName evidence="9">SPase II</shortName>
    </alternativeName>
</protein>
<keyword evidence="3 9" id="KW-0645">Protease</keyword>
<dbReference type="PRINTS" id="PR00781">
    <property type="entry name" value="LIPOSIGPTASE"/>
</dbReference>
<evidence type="ECO:0000256" key="5">
    <source>
        <dbReference type="ARBA" id="ARBA00022750"/>
    </source>
</evidence>
<comment type="catalytic activity">
    <reaction evidence="9 10">
        <text>Release of signal peptides from bacterial membrane prolipoproteins. Hydrolyzes -Xaa-Yaa-Zaa-|-(S,diacylglyceryl)Cys-, in which Xaa is hydrophobic (preferably Leu), and Yaa (Ala or Ser) and Zaa (Gly or Ala) have small, neutral side chains.</text>
        <dbReference type="EC" id="3.4.23.36"/>
    </reaction>
</comment>
<comment type="subcellular location">
    <subcellularLocation>
        <location evidence="9">Cell membrane</location>
        <topology evidence="9">Multi-pass membrane protein</topology>
    </subcellularLocation>
</comment>